<evidence type="ECO:0000256" key="1">
    <source>
        <dbReference type="SAM" id="SignalP"/>
    </source>
</evidence>
<dbReference type="SMART" id="SM00912">
    <property type="entry name" value="Haemagg_act"/>
    <property type="match status" value="1"/>
</dbReference>
<organism evidence="3 4">
    <name type="scientific">Dulcicalothrix desertica PCC 7102</name>
    <dbReference type="NCBI Taxonomy" id="232991"/>
    <lineage>
        <taxon>Bacteria</taxon>
        <taxon>Bacillati</taxon>
        <taxon>Cyanobacteriota</taxon>
        <taxon>Cyanophyceae</taxon>
        <taxon>Nostocales</taxon>
        <taxon>Calotrichaceae</taxon>
        <taxon>Dulcicalothrix</taxon>
    </lineage>
</organism>
<evidence type="ECO:0000313" key="3">
    <source>
        <dbReference type="EMBL" id="RUS96550.1"/>
    </source>
</evidence>
<evidence type="ECO:0000313" key="4">
    <source>
        <dbReference type="Proteomes" id="UP000271624"/>
    </source>
</evidence>
<evidence type="ECO:0000259" key="2">
    <source>
        <dbReference type="SMART" id="SM00912"/>
    </source>
</evidence>
<dbReference type="InterPro" id="IPR008638">
    <property type="entry name" value="FhaB/CdiA-like_TPS"/>
</dbReference>
<feature type="chain" id="PRO_5030092467" description="Filamentous haemagglutinin FhaB/tRNA nuclease CdiA-like TPS domain-containing protein" evidence="1">
    <location>
        <begin position="27"/>
        <end position="807"/>
    </location>
</feature>
<dbReference type="Gene3D" id="2.160.20.10">
    <property type="entry name" value="Single-stranded right-handed beta-helix, Pectin lyase-like"/>
    <property type="match status" value="2"/>
</dbReference>
<comment type="caution">
    <text evidence="3">The sequence shown here is derived from an EMBL/GenBank/DDBJ whole genome shotgun (WGS) entry which is preliminary data.</text>
</comment>
<keyword evidence="4" id="KW-1185">Reference proteome</keyword>
<protein>
    <recommendedName>
        <fullName evidence="2">Filamentous haemagglutinin FhaB/tRNA nuclease CdiA-like TPS domain-containing protein</fullName>
    </recommendedName>
</protein>
<dbReference type="Pfam" id="PF05860">
    <property type="entry name" value="TPS"/>
    <property type="match status" value="1"/>
</dbReference>
<sequence length="807" mass="83619">MVRLRGEFKLFAVSFFWLLVANSASAQIVPDGTLPVNSIVTPGCSVCTIESGTVRGNNLFHSFSLFSVPTGGTALFNNGVDIQNILTRVTGTNVSNIDGVIGTQGGANLFIINPSGIVFGANARLNIGGSFVGTTANSVKFADGTEFSTKNSNAPLLTISTPIGLKLTNPGAITVEGSGHNLFITSALAPVIQYPNISELRVKPEQTLALVGGNIVLNGGVLVAPGGSINLTSVESGEVKLNWSPKLQLDSTGISSLQDIEIKQQGLADVSGVSSGSIQVQARNINITDGSMLFSQNLGFLPNGSINVNAANSLKLDGNSRLNGFTRSSIYYQNFGLGQSGHINITTKQLILDNGASIINRTFSPVQSGDININATEFVKLSGFVAVNPSVTTTISTTTNSVGKAGNVNIYTPDLYIFNAGTISSTNFDAGMGGNITVNADVINISDTNSITVPSSISAPNFGTGKAGNLTLNSRILSIRSGGQVTTNSFNSGDAGNIIINASESVEITGIVSNYNSSISSAVEKPNALVGELLGLFDTPTATSGDITINTGSLKISNSGNVVVRNQGFGGGGTIEVNADSVLLSRIGSFIADTASGQGGNINLQLKDLQMRHGSYITTSAGGSGNGGNINIDTNTLAAFENSDITANSQDSIGGRVTINAQGIFGTQFRTSQTEKSDITATSEVGASFNGIVDINSIDTDPSSGLIELPETVVDRTQQISASCSKSNNNQFVTIGRGGLPSSPDDLLIQQQTAILEPFELLSSQTSNAVNLTRRQEVTEAQTVVIDKGEIYLLAEAPVIISRSACN</sequence>
<keyword evidence="1" id="KW-0732">Signal</keyword>
<dbReference type="InterPro" id="IPR011050">
    <property type="entry name" value="Pectin_lyase_fold/virulence"/>
</dbReference>
<feature type="domain" description="Filamentous haemagglutinin FhaB/tRNA nuclease CdiA-like TPS" evidence="2">
    <location>
        <begin position="31"/>
        <end position="142"/>
    </location>
</feature>
<dbReference type="NCBIfam" id="TIGR01901">
    <property type="entry name" value="adhes_NPXG"/>
    <property type="match status" value="1"/>
</dbReference>
<name>A0A433URS7_9CYAN</name>
<reference evidence="3" key="1">
    <citation type="submission" date="2018-12" db="EMBL/GenBank/DDBJ databases">
        <authorList>
            <person name="Will S."/>
            <person name="Neumann-Schaal M."/>
            <person name="Henke P."/>
        </authorList>
    </citation>
    <scope>NUCLEOTIDE SEQUENCE</scope>
    <source>
        <strain evidence="3">PCC 7102</strain>
    </source>
</reference>
<dbReference type="SUPFAM" id="SSF51126">
    <property type="entry name" value="Pectin lyase-like"/>
    <property type="match status" value="3"/>
</dbReference>
<dbReference type="Proteomes" id="UP000271624">
    <property type="component" value="Unassembled WGS sequence"/>
</dbReference>
<dbReference type="OrthoDB" id="502085at2"/>
<dbReference type="InterPro" id="IPR012334">
    <property type="entry name" value="Pectin_lyas_fold"/>
</dbReference>
<dbReference type="AlphaFoldDB" id="A0A433URS7"/>
<dbReference type="EMBL" id="RSCL01000036">
    <property type="protein sequence ID" value="RUS96550.1"/>
    <property type="molecule type" value="Genomic_DNA"/>
</dbReference>
<proteinExistence type="predicted"/>
<gene>
    <name evidence="3" type="ORF">DSM106972_087370</name>
</gene>
<feature type="signal peptide" evidence="1">
    <location>
        <begin position="1"/>
        <end position="26"/>
    </location>
</feature>
<dbReference type="RefSeq" id="WP_127086723.1">
    <property type="nucleotide sequence ID" value="NZ_RSCL01000036.1"/>
</dbReference>
<reference evidence="3" key="2">
    <citation type="journal article" date="2019" name="Genome Biol. Evol.">
        <title>Day and night: Metabolic profiles and evolutionary relationships of six axenic non-marine cyanobacteria.</title>
        <authorList>
            <person name="Will S.E."/>
            <person name="Henke P."/>
            <person name="Boedeker C."/>
            <person name="Huang S."/>
            <person name="Brinkmann H."/>
            <person name="Rohde M."/>
            <person name="Jarek M."/>
            <person name="Friedl T."/>
            <person name="Seufert S."/>
            <person name="Schumacher M."/>
            <person name="Overmann J."/>
            <person name="Neumann-Schaal M."/>
            <person name="Petersen J."/>
        </authorList>
    </citation>
    <scope>NUCLEOTIDE SEQUENCE [LARGE SCALE GENOMIC DNA]</scope>
    <source>
        <strain evidence="3">PCC 7102</strain>
    </source>
</reference>
<accession>A0A433URS7</accession>